<dbReference type="InterPro" id="IPR058510">
    <property type="entry name" value="DUF8197"/>
</dbReference>
<dbReference type="Proteomes" id="UP000317355">
    <property type="component" value="Unassembled WGS sequence"/>
</dbReference>
<name>A0A558D0M2_9GAMM</name>
<dbReference type="InterPro" id="IPR058059">
    <property type="entry name" value="PA3496-like"/>
</dbReference>
<dbReference type="Pfam" id="PF26620">
    <property type="entry name" value="DUF8197"/>
    <property type="match status" value="1"/>
</dbReference>
<accession>A0A558D0M2</accession>
<dbReference type="NCBIfam" id="NF046101">
    <property type="entry name" value="PA3496_fam"/>
    <property type="match status" value="1"/>
</dbReference>
<reference evidence="1 2" key="1">
    <citation type="submission" date="2019-07" db="EMBL/GenBank/DDBJ databases">
        <title>The pathways for chlorine oxyanion respiration interact through the shared metabolite chlorate.</title>
        <authorList>
            <person name="Barnum T.P."/>
            <person name="Cheng Y."/>
            <person name="Hill K.A."/>
            <person name="Lucas L.N."/>
            <person name="Carlson H.K."/>
            <person name="Coates J.D."/>
        </authorList>
    </citation>
    <scope>NUCLEOTIDE SEQUENCE [LARGE SCALE GENOMIC DNA]</scope>
    <source>
        <strain evidence="1">BK-3</strain>
    </source>
</reference>
<dbReference type="AlphaFoldDB" id="A0A558D0M2"/>
<evidence type="ECO:0000313" key="2">
    <source>
        <dbReference type="Proteomes" id="UP000317355"/>
    </source>
</evidence>
<proteinExistence type="predicted"/>
<organism evidence="1 2">
    <name type="scientific">Sedimenticola thiotaurini</name>
    <dbReference type="NCBI Taxonomy" id="1543721"/>
    <lineage>
        <taxon>Bacteria</taxon>
        <taxon>Pseudomonadati</taxon>
        <taxon>Pseudomonadota</taxon>
        <taxon>Gammaproteobacteria</taxon>
        <taxon>Chromatiales</taxon>
        <taxon>Sedimenticolaceae</taxon>
        <taxon>Sedimenticola</taxon>
    </lineage>
</organism>
<evidence type="ECO:0000313" key="1">
    <source>
        <dbReference type="EMBL" id="TVT54567.1"/>
    </source>
</evidence>
<gene>
    <name evidence="1" type="ORF">FHK82_10260</name>
</gene>
<sequence>MNKVDDVIEDDDLDADDEADLEYVTSKVKKSSPEARRRVEQLMELRMLRQQLGDPDFMGFD</sequence>
<comment type="caution">
    <text evidence="1">The sequence shown here is derived from an EMBL/GenBank/DDBJ whole genome shotgun (WGS) entry which is preliminary data.</text>
</comment>
<protein>
    <submittedName>
        <fullName evidence="1">Uncharacterized protein</fullName>
    </submittedName>
</protein>
<dbReference type="EMBL" id="VMRY01000041">
    <property type="protein sequence ID" value="TVT54567.1"/>
    <property type="molecule type" value="Genomic_DNA"/>
</dbReference>